<dbReference type="PANTHER" id="PTHR10534:SF2">
    <property type="entry name" value="PYRIDOXAL KINASE"/>
    <property type="match status" value="1"/>
</dbReference>
<evidence type="ECO:0000313" key="7">
    <source>
        <dbReference type="Proteomes" id="UP000062260"/>
    </source>
</evidence>
<evidence type="ECO:0000256" key="4">
    <source>
        <dbReference type="ARBA" id="ARBA00022777"/>
    </source>
</evidence>
<proteinExistence type="predicted"/>
<evidence type="ECO:0000256" key="3">
    <source>
        <dbReference type="ARBA" id="ARBA00022741"/>
    </source>
</evidence>
<dbReference type="InterPro" id="IPR004625">
    <property type="entry name" value="PyrdxlKinase"/>
</dbReference>
<dbReference type="GO" id="GO:0009443">
    <property type="term" value="P:pyridoxal 5'-phosphate salvage"/>
    <property type="evidence" value="ECO:0007669"/>
    <property type="project" value="InterPro"/>
</dbReference>
<dbReference type="EC" id="2.7.1.35" evidence="1"/>
<keyword evidence="2" id="KW-0808">Transferase</keyword>
<dbReference type="GO" id="GO:0005829">
    <property type="term" value="C:cytosol"/>
    <property type="evidence" value="ECO:0007669"/>
    <property type="project" value="TreeGrafter"/>
</dbReference>
<keyword evidence="5" id="KW-0067">ATP-binding</keyword>
<reference evidence="6 7" key="1">
    <citation type="journal article" date="2016" name="Genome Announc.">
        <title>Complete Genome Sequences of Aerococcus christensenii CCUG 28831T, Aerococcus sanguinicola CCUG 43001T, Aerococcus urinae CCUG 36881T, Aerococcus urinaeequi CCUG 28094T, Aerococcus urinaehominis CCUG 42038 BT, and Aerococcus viridans CCUG 4311T.</title>
        <authorList>
            <person name="Carkaci D."/>
            <person name="Dargis R."/>
            <person name="Nielsen X.C."/>
            <person name="Skovgaard O."/>
            <person name="Fuursted K."/>
            <person name="Christensen J.J."/>
        </authorList>
    </citation>
    <scope>NUCLEOTIDE SEQUENCE [LARGE SCALE GENOMIC DNA]</scope>
    <source>
        <strain evidence="6 7">CCUG42038B</strain>
    </source>
</reference>
<dbReference type="KEGG" id="auh:AWM75_02370"/>
<keyword evidence="3" id="KW-0547">Nucleotide-binding</keyword>
<dbReference type="Proteomes" id="UP000062260">
    <property type="component" value="Chromosome"/>
</dbReference>
<sequence length="283" mass="31209">MKNVLIIHDISCYGKCSTTVALPIISSMELAGTILPTSLLSTHTGPEFENFTFLDLTDEMPKIVDHWKAYDLRFEAIYIGYLGSIKQIKFLEKEIPNLLKEGGQVILDPVMADGGNFYYGFDQAYADEMRQLAKLADVLLPNYTEAAKMYQLDYKDGKWNQADIDQVRDLVAEETPASLVLTGAGFDGEKTGAFYYDVKDQSQGLIQADYIGGAYHGTGDIFGSILTGALVNGSSLVEAVQLAVESVPKVIERSIALENTMQEGLAFEEILGDLSQYVRDLKN</sequence>
<accession>A0A0X8FKI2</accession>
<dbReference type="AlphaFoldDB" id="A0A0X8FKI2"/>
<dbReference type="GO" id="GO:0008478">
    <property type="term" value="F:pyridoxal kinase activity"/>
    <property type="evidence" value="ECO:0007669"/>
    <property type="project" value="UniProtKB-EC"/>
</dbReference>
<dbReference type="RefSeq" id="WP_067977775.1">
    <property type="nucleotide sequence ID" value="NZ_CP014163.1"/>
</dbReference>
<dbReference type="Gene3D" id="3.40.1190.20">
    <property type="match status" value="1"/>
</dbReference>
<evidence type="ECO:0000256" key="1">
    <source>
        <dbReference type="ARBA" id="ARBA00012104"/>
    </source>
</evidence>
<dbReference type="PANTHER" id="PTHR10534">
    <property type="entry name" value="PYRIDOXAL KINASE"/>
    <property type="match status" value="1"/>
</dbReference>
<dbReference type="InterPro" id="IPR029056">
    <property type="entry name" value="Ribokinase-like"/>
</dbReference>
<evidence type="ECO:0000256" key="2">
    <source>
        <dbReference type="ARBA" id="ARBA00022679"/>
    </source>
</evidence>
<reference evidence="7" key="2">
    <citation type="submission" date="2016-01" db="EMBL/GenBank/DDBJ databases">
        <title>Six Aerococcus type strain genome sequencing and assembly using PacBio and Illumina Hiseq.</title>
        <authorList>
            <person name="Carkaci D."/>
            <person name="Dargis R."/>
            <person name="Nielsen X.C."/>
            <person name="Skovgaard O."/>
            <person name="Fuursted K."/>
            <person name="Christensen J.J."/>
        </authorList>
    </citation>
    <scope>NUCLEOTIDE SEQUENCE [LARGE SCALE GENOMIC DNA]</scope>
    <source>
        <strain evidence="7">CCUG42038B</strain>
    </source>
</reference>
<dbReference type="Pfam" id="PF08543">
    <property type="entry name" value="Phos_pyr_kin"/>
    <property type="match status" value="1"/>
</dbReference>
<dbReference type="OrthoDB" id="9800808at2"/>
<protein>
    <recommendedName>
        <fullName evidence="1">pyridoxal kinase</fullName>
        <ecNumber evidence="1">2.7.1.35</ecNumber>
    </recommendedName>
</protein>
<dbReference type="EMBL" id="CP014163">
    <property type="protein sequence ID" value="AMB98907.1"/>
    <property type="molecule type" value="Genomic_DNA"/>
</dbReference>
<organism evidence="6 7">
    <name type="scientific">Aerococcus urinaehominis</name>
    <dbReference type="NCBI Taxonomy" id="128944"/>
    <lineage>
        <taxon>Bacteria</taxon>
        <taxon>Bacillati</taxon>
        <taxon>Bacillota</taxon>
        <taxon>Bacilli</taxon>
        <taxon>Lactobacillales</taxon>
        <taxon>Aerococcaceae</taxon>
        <taxon>Aerococcus</taxon>
    </lineage>
</organism>
<dbReference type="SUPFAM" id="SSF53613">
    <property type="entry name" value="Ribokinase-like"/>
    <property type="match status" value="1"/>
</dbReference>
<dbReference type="NCBIfam" id="NF005491">
    <property type="entry name" value="PRK07105.1"/>
    <property type="match status" value="1"/>
</dbReference>
<dbReference type="InterPro" id="IPR013749">
    <property type="entry name" value="PM/HMP-P_kinase-1"/>
</dbReference>
<dbReference type="GO" id="GO:0005524">
    <property type="term" value="F:ATP binding"/>
    <property type="evidence" value="ECO:0007669"/>
    <property type="project" value="UniProtKB-KW"/>
</dbReference>
<keyword evidence="7" id="KW-1185">Reference proteome</keyword>
<gene>
    <name evidence="6" type="ORF">AWM75_02370</name>
</gene>
<name>A0A0X8FKI2_9LACT</name>
<dbReference type="STRING" id="128944.AWM75_02370"/>
<keyword evidence="4 6" id="KW-0418">Kinase</keyword>
<evidence type="ECO:0000313" key="6">
    <source>
        <dbReference type="EMBL" id="AMB98907.1"/>
    </source>
</evidence>
<evidence type="ECO:0000256" key="5">
    <source>
        <dbReference type="ARBA" id="ARBA00022840"/>
    </source>
</evidence>